<protein>
    <submittedName>
        <fullName evidence="2">Uncharacterized protein</fullName>
    </submittedName>
</protein>
<dbReference type="InterPro" id="IPR051291">
    <property type="entry name" value="CIMAP"/>
</dbReference>
<reference evidence="2 3" key="1">
    <citation type="submission" date="2024-04" db="EMBL/GenBank/DDBJ databases">
        <title>Tritrichomonas musculus Genome.</title>
        <authorList>
            <person name="Alves-Ferreira E."/>
            <person name="Grigg M."/>
            <person name="Lorenzi H."/>
            <person name="Galac M."/>
        </authorList>
    </citation>
    <scope>NUCLEOTIDE SEQUENCE [LARGE SCALE GENOMIC DNA]</scope>
    <source>
        <strain evidence="2 3">EAF2021</strain>
    </source>
</reference>
<feature type="compositionally biased region" description="Basic and acidic residues" evidence="1">
    <location>
        <begin position="404"/>
        <end position="423"/>
    </location>
</feature>
<feature type="compositionally biased region" description="Polar residues" evidence="1">
    <location>
        <begin position="391"/>
        <end position="401"/>
    </location>
</feature>
<evidence type="ECO:0000256" key="1">
    <source>
        <dbReference type="SAM" id="MobiDB-lite"/>
    </source>
</evidence>
<evidence type="ECO:0000313" key="3">
    <source>
        <dbReference type="Proteomes" id="UP001470230"/>
    </source>
</evidence>
<dbReference type="Pfam" id="PF07004">
    <property type="entry name" value="SHIPPO-rpt"/>
    <property type="match status" value="4"/>
</dbReference>
<comment type="caution">
    <text evidence="2">The sequence shown here is derived from an EMBL/GenBank/DDBJ whole genome shotgun (WGS) entry which is preliminary data.</text>
</comment>
<dbReference type="Proteomes" id="UP001470230">
    <property type="component" value="Unassembled WGS sequence"/>
</dbReference>
<accession>A0ABR2H418</accession>
<feature type="region of interest" description="Disordered" evidence="1">
    <location>
        <begin position="388"/>
        <end position="423"/>
    </location>
</feature>
<sequence>MTLELFSSTSTVETNPGPGQYNSDPYRTIGGPLSLKYSIKPNLKSTFQTQDTDTSKVDFMPFRNTLDSLPRYCKIAPRYDEIQTDHHTVGPSYLPDSDIKRHKGFTIKSRYSDHDTTPTPGPGTYFPKDLPKTQAPPMGSRPPIVLAEASCSPGPAAYNVSRELGENSLKFSIRPITDQVMDERENPGYTYNNPLILGKDRPKFSLSRSYQTTTYNNGVPGPGAYYPKEPGSNLQIGRSIHPRYTPSKNDINDVPYENTRQFPNNKRPATIHKKCGRPYFSGDDSIPGPNFFPSSTLDRGRQHFLGKREIPPSKDPAQTPGPCSYNLSNQIRSSMPAFTMKGPLARDEWLPKGKIAPGPADYTLKSENTMPKWTIGERSISRARERALNDQMVQRSRTAASTGRKKDEQVSQKPERLAKTSLH</sequence>
<dbReference type="EMBL" id="JAPFFF010000043">
    <property type="protein sequence ID" value="KAK8840973.1"/>
    <property type="molecule type" value="Genomic_DNA"/>
</dbReference>
<evidence type="ECO:0000313" key="2">
    <source>
        <dbReference type="EMBL" id="KAK8840973.1"/>
    </source>
</evidence>
<feature type="region of interest" description="Disordered" evidence="1">
    <location>
        <begin position="1"/>
        <end position="25"/>
    </location>
</feature>
<dbReference type="InterPro" id="IPR010736">
    <property type="entry name" value="SHIPPO-rpt"/>
</dbReference>
<dbReference type="PANTHER" id="PTHR21580:SF28">
    <property type="entry name" value="BOREALIN N-TERMINAL DOMAIN-CONTAINING PROTEIN-RELATED"/>
    <property type="match status" value="1"/>
</dbReference>
<dbReference type="PANTHER" id="PTHR21580">
    <property type="entry name" value="SHIPPO-1-RELATED"/>
    <property type="match status" value="1"/>
</dbReference>
<organism evidence="2 3">
    <name type="scientific">Tritrichomonas musculus</name>
    <dbReference type="NCBI Taxonomy" id="1915356"/>
    <lineage>
        <taxon>Eukaryota</taxon>
        <taxon>Metamonada</taxon>
        <taxon>Parabasalia</taxon>
        <taxon>Tritrichomonadida</taxon>
        <taxon>Tritrichomonadidae</taxon>
        <taxon>Tritrichomonas</taxon>
    </lineage>
</organism>
<name>A0ABR2H418_9EUKA</name>
<gene>
    <name evidence="2" type="ORF">M9Y10_027808</name>
</gene>
<proteinExistence type="predicted"/>
<feature type="compositionally biased region" description="Polar residues" evidence="1">
    <location>
        <begin position="1"/>
        <end position="14"/>
    </location>
</feature>
<feature type="region of interest" description="Disordered" evidence="1">
    <location>
        <begin position="243"/>
        <end position="271"/>
    </location>
</feature>
<keyword evidence="3" id="KW-1185">Reference proteome</keyword>